<evidence type="ECO:0000256" key="5">
    <source>
        <dbReference type="RuleBase" id="RU003476"/>
    </source>
</evidence>
<evidence type="ECO:0000313" key="8">
    <source>
        <dbReference type="EMBL" id="MBB6350971.1"/>
    </source>
</evidence>
<protein>
    <submittedName>
        <fullName evidence="8">8-oxo-dGTP pyrophosphatase MutT (NUDIX family)</fullName>
    </submittedName>
</protein>
<dbReference type="PANTHER" id="PTHR43046">
    <property type="entry name" value="GDP-MANNOSE MANNOSYL HYDROLASE"/>
    <property type="match status" value="1"/>
</dbReference>
<reference evidence="8 9" key="1">
    <citation type="submission" date="2020-08" db="EMBL/GenBank/DDBJ databases">
        <title>Sequencing the genomes of 1000 actinobacteria strains.</title>
        <authorList>
            <person name="Klenk H.-P."/>
        </authorList>
    </citation>
    <scope>NUCLEOTIDE SEQUENCE [LARGE SCALE GENOMIC DNA]</scope>
    <source>
        <strain evidence="8 9">DSM 45913</strain>
    </source>
</reference>
<dbReference type="PANTHER" id="PTHR43046:SF12">
    <property type="entry name" value="GDP-MANNOSE MANNOSYL HYDROLASE"/>
    <property type="match status" value="1"/>
</dbReference>
<keyword evidence="4" id="KW-0460">Magnesium</keyword>
<dbReference type="SUPFAM" id="SSF55811">
    <property type="entry name" value="Nudix"/>
    <property type="match status" value="1"/>
</dbReference>
<dbReference type="AlphaFoldDB" id="A0A7X0CB88"/>
<organism evidence="8 9">
    <name type="scientific">Nonomuraea muscovyensis</name>
    <dbReference type="NCBI Taxonomy" id="1124761"/>
    <lineage>
        <taxon>Bacteria</taxon>
        <taxon>Bacillati</taxon>
        <taxon>Actinomycetota</taxon>
        <taxon>Actinomycetes</taxon>
        <taxon>Streptosporangiales</taxon>
        <taxon>Streptosporangiaceae</taxon>
        <taxon>Nonomuraea</taxon>
    </lineage>
</organism>
<dbReference type="Pfam" id="PF00293">
    <property type="entry name" value="NUDIX"/>
    <property type="match status" value="1"/>
</dbReference>
<sequence length="194" mass="20954">MSAATPHPEKPPPLTTTPDPEATPRPAATPRPTARVLLADAQDHVLLFRGLGPVKNSTYAWFTPGGGVHPGESLPAAASRELLEETGITLPPEAFGPVVAVTSGHWTSDEGGLFFARDSYFFARVPEATVDVSGMEQLERSLLDTFRWWPLADLRRTADRVIPLGLADLLEPLLAGDLPTTPLTLPWHLPEPTE</sequence>
<dbReference type="Proteomes" id="UP000583800">
    <property type="component" value="Unassembled WGS sequence"/>
</dbReference>
<accession>A0A7X0CB88</accession>
<dbReference type="PROSITE" id="PS00893">
    <property type="entry name" value="NUDIX_BOX"/>
    <property type="match status" value="1"/>
</dbReference>
<proteinExistence type="inferred from homology"/>
<dbReference type="InterPro" id="IPR020476">
    <property type="entry name" value="Nudix_hydrolase"/>
</dbReference>
<dbReference type="GO" id="GO:0016787">
    <property type="term" value="F:hydrolase activity"/>
    <property type="evidence" value="ECO:0007669"/>
    <property type="project" value="UniProtKB-KW"/>
</dbReference>
<keyword evidence="9" id="KW-1185">Reference proteome</keyword>
<evidence type="ECO:0000256" key="6">
    <source>
        <dbReference type="SAM" id="MobiDB-lite"/>
    </source>
</evidence>
<evidence type="ECO:0000256" key="2">
    <source>
        <dbReference type="ARBA" id="ARBA00005582"/>
    </source>
</evidence>
<feature type="domain" description="Nudix hydrolase" evidence="7">
    <location>
        <begin position="29"/>
        <end position="170"/>
    </location>
</feature>
<feature type="compositionally biased region" description="Pro residues" evidence="6">
    <location>
        <begin position="11"/>
        <end position="29"/>
    </location>
</feature>
<evidence type="ECO:0000256" key="1">
    <source>
        <dbReference type="ARBA" id="ARBA00001946"/>
    </source>
</evidence>
<dbReference type="EMBL" id="JACHJB010000003">
    <property type="protein sequence ID" value="MBB6350971.1"/>
    <property type="molecule type" value="Genomic_DNA"/>
</dbReference>
<dbReference type="CDD" id="cd04685">
    <property type="entry name" value="NUDIX_Hydrolase"/>
    <property type="match status" value="1"/>
</dbReference>
<comment type="cofactor">
    <cofactor evidence="1">
        <name>Mg(2+)</name>
        <dbReference type="ChEBI" id="CHEBI:18420"/>
    </cofactor>
</comment>
<evidence type="ECO:0000313" key="9">
    <source>
        <dbReference type="Proteomes" id="UP000583800"/>
    </source>
</evidence>
<comment type="caution">
    <text evidence="8">The sequence shown here is derived from an EMBL/GenBank/DDBJ whole genome shotgun (WGS) entry which is preliminary data.</text>
</comment>
<dbReference type="PROSITE" id="PS51462">
    <property type="entry name" value="NUDIX"/>
    <property type="match status" value="1"/>
</dbReference>
<comment type="similarity">
    <text evidence="2 5">Belongs to the Nudix hydrolase family.</text>
</comment>
<evidence type="ECO:0000256" key="3">
    <source>
        <dbReference type="ARBA" id="ARBA00022801"/>
    </source>
</evidence>
<dbReference type="InterPro" id="IPR015797">
    <property type="entry name" value="NUDIX_hydrolase-like_dom_sf"/>
</dbReference>
<keyword evidence="3 5" id="KW-0378">Hydrolase</keyword>
<dbReference type="InterPro" id="IPR020084">
    <property type="entry name" value="NUDIX_hydrolase_CS"/>
</dbReference>
<evidence type="ECO:0000256" key="4">
    <source>
        <dbReference type="ARBA" id="ARBA00022842"/>
    </source>
</evidence>
<feature type="region of interest" description="Disordered" evidence="6">
    <location>
        <begin position="1"/>
        <end position="29"/>
    </location>
</feature>
<gene>
    <name evidence="8" type="ORF">FHU36_007543</name>
</gene>
<evidence type="ECO:0000259" key="7">
    <source>
        <dbReference type="PROSITE" id="PS51462"/>
    </source>
</evidence>
<dbReference type="PRINTS" id="PR00502">
    <property type="entry name" value="NUDIXFAMILY"/>
</dbReference>
<name>A0A7X0CB88_9ACTN</name>
<dbReference type="RefSeq" id="WP_185088670.1">
    <property type="nucleotide sequence ID" value="NZ_JACHJB010000003.1"/>
</dbReference>
<dbReference type="Gene3D" id="3.90.79.10">
    <property type="entry name" value="Nucleoside Triphosphate Pyrophosphohydrolase"/>
    <property type="match status" value="1"/>
</dbReference>
<dbReference type="InterPro" id="IPR000086">
    <property type="entry name" value="NUDIX_hydrolase_dom"/>
</dbReference>